<protein>
    <recommendedName>
        <fullName evidence="4">Apple domain-containing protein</fullName>
    </recommendedName>
</protein>
<reference evidence="5" key="1">
    <citation type="submission" date="2019-03" db="EMBL/GenBank/DDBJ databases">
        <title>Long read genome sequence of the mycoparasitic Pythium oligandrum ATCC 38472 isolated from sugarbeet rhizosphere.</title>
        <authorList>
            <person name="Gaulin E."/>
        </authorList>
    </citation>
    <scope>NUCLEOTIDE SEQUENCE</scope>
    <source>
        <strain evidence="5">ATCC 38472_TT</strain>
    </source>
</reference>
<dbReference type="CDD" id="cd01100">
    <property type="entry name" value="APPLE_Factor_XI_like"/>
    <property type="match status" value="6"/>
</dbReference>
<feature type="domain" description="Apple" evidence="4">
    <location>
        <begin position="123"/>
        <end position="195"/>
    </location>
</feature>
<dbReference type="OrthoDB" id="63806at2759"/>
<dbReference type="InterPro" id="IPR000177">
    <property type="entry name" value="Apple"/>
</dbReference>
<feature type="chain" id="PRO_5035456228" description="Apple domain-containing protein" evidence="3">
    <location>
        <begin position="20"/>
        <end position="571"/>
    </location>
</feature>
<dbReference type="PANTHER" id="PTHR33946">
    <property type="match status" value="1"/>
</dbReference>
<keyword evidence="2" id="KW-1015">Disulfide bond</keyword>
<evidence type="ECO:0000256" key="3">
    <source>
        <dbReference type="SAM" id="SignalP"/>
    </source>
</evidence>
<dbReference type="SMART" id="SM00223">
    <property type="entry name" value="APPLE"/>
    <property type="match status" value="7"/>
</dbReference>
<sequence length="571" mass="59565">MLVLLPVFLSAGMLASVQANSLRSIADVERRLARMEYMAAMTGHTNCYIENGFDYVGNDISNVAGQPVGNCCNLCAGVSGCNAFSWTSQNGGTCWLKSKRGEITVNPNVKSAIVVFSNDNPVCTLKNDVDFAGNDIGNKPASKAEDCCDICHNTAGCRAYTWTNQNGGTCYLKSKNGGESSKAGARSAEAYPVNSNPPPTCTLEQDVDYIDNDIGNKPSANAGGCCDICRNTQGCVAFTWSTQSGGTCYLKRAKGSTVQKAGVVSSLVLANPPPVTTCTLENNVDYIGNDIGNKPSADAGGCCDICRGTQNCVAFSWSNQNGGTCYLKNAKTQTASKSGVISSTIAANPQQPTCTLENGIDYIDNDIGNKPSADAGGCCDICRGTQNCVAFSWSAGTCYLKRAKGSTVQKAGVVSSLVLANPPPVTTCTLENNVDYIGNDIGNKPSADAGGCCDICRGTQNCVAFSWSNQNGGTCYLKNAKTQTASKSGVISSTIAANPPAPTCTLENYVDYVGNDIGSALSKDPAQCCAICKSTSGCKAFSWSNYQDGTCWLKNNKTTTKASAGVKSGTI</sequence>
<dbReference type="InterPro" id="IPR003609">
    <property type="entry name" value="Pan_app"/>
</dbReference>
<dbReference type="PANTHER" id="PTHR33946:SF4">
    <property type="entry name" value="COAGULATION FACTOR XI"/>
    <property type="match status" value="1"/>
</dbReference>
<dbReference type="GO" id="GO:0006508">
    <property type="term" value="P:proteolysis"/>
    <property type="evidence" value="ECO:0007669"/>
    <property type="project" value="InterPro"/>
</dbReference>
<evidence type="ECO:0000256" key="2">
    <source>
        <dbReference type="ARBA" id="ARBA00023157"/>
    </source>
</evidence>
<evidence type="ECO:0000256" key="1">
    <source>
        <dbReference type="ARBA" id="ARBA00022737"/>
    </source>
</evidence>
<dbReference type="Gene3D" id="3.50.4.10">
    <property type="entry name" value="Hepatocyte Growth Factor"/>
    <property type="match status" value="7"/>
</dbReference>
<name>A0A8K1CMN6_PYTOL</name>
<dbReference type="PROSITE" id="PS50948">
    <property type="entry name" value="PAN"/>
    <property type="match status" value="3"/>
</dbReference>
<dbReference type="GO" id="GO:0005576">
    <property type="term" value="C:extracellular region"/>
    <property type="evidence" value="ECO:0007669"/>
    <property type="project" value="InterPro"/>
</dbReference>
<keyword evidence="6" id="KW-1185">Reference proteome</keyword>
<proteinExistence type="predicted"/>
<comment type="caution">
    <text evidence="5">The sequence shown here is derived from an EMBL/GenBank/DDBJ whole genome shotgun (WGS) entry which is preliminary data.</text>
</comment>
<evidence type="ECO:0000259" key="4">
    <source>
        <dbReference type="PROSITE" id="PS50948"/>
    </source>
</evidence>
<dbReference type="Pfam" id="PF14295">
    <property type="entry name" value="PAN_4"/>
    <property type="match status" value="7"/>
</dbReference>
<accession>A0A8K1CMN6</accession>
<dbReference type="EMBL" id="SPLM01000037">
    <property type="protein sequence ID" value="TMW65405.1"/>
    <property type="molecule type" value="Genomic_DNA"/>
</dbReference>
<evidence type="ECO:0000313" key="5">
    <source>
        <dbReference type="EMBL" id="TMW65405.1"/>
    </source>
</evidence>
<keyword evidence="1" id="KW-0677">Repeat</keyword>
<feature type="signal peptide" evidence="3">
    <location>
        <begin position="1"/>
        <end position="19"/>
    </location>
</feature>
<gene>
    <name evidence="5" type="ORF">Poli38472_008047</name>
</gene>
<organism evidence="5 6">
    <name type="scientific">Pythium oligandrum</name>
    <name type="common">Mycoparasitic fungus</name>
    <dbReference type="NCBI Taxonomy" id="41045"/>
    <lineage>
        <taxon>Eukaryota</taxon>
        <taxon>Sar</taxon>
        <taxon>Stramenopiles</taxon>
        <taxon>Oomycota</taxon>
        <taxon>Peronosporomycetes</taxon>
        <taxon>Pythiales</taxon>
        <taxon>Pythiaceae</taxon>
        <taxon>Pythium</taxon>
    </lineage>
</organism>
<dbReference type="Proteomes" id="UP000794436">
    <property type="component" value="Unassembled WGS sequence"/>
</dbReference>
<keyword evidence="3" id="KW-0732">Signal</keyword>
<dbReference type="AlphaFoldDB" id="A0A8K1CMN6"/>
<feature type="domain" description="Apple" evidence="4">
    <location>
        <begin position="278"/>
        <end position="354"/>
    </location>
</feature>
<evidence type="ECO:0000313" key="6">
    <source>
        <dbReference type="Proteomes" id="UP000794436"/>
    </source>
</evidence>
<feature type="domain" description="Apple" evidence="4">
    <location>
        <begin position="504"/>
        <end position="571"/>
    </location>
</feature>